<evidence type="ECO:0000256" key="2">
    <source>
        <dbReference type="ARBA" id="ARBA00022679"/>
    </source>
</evidence>
<comment type="catalytic activity">
    <reaction evidence="4">
        <text>N-terminal L-lysyl-[protein] + L-leucyl-tRNA(Leu) = N-terminal L-leucyl-L-lysyl-[protein] + tRNA(Leu) + H(+)</text>
        <dbReference type="Rhea" id="RHEA:12340"/>
        <dbReference type="Rhea" id="RHEA-COMP:9613"/>
        <dbReference type="Rhea" id="RHEA-COMP:9622"/>
        <dbReference type="Rhea" id="RHEA-COMP:12670"/>
        <dbReference type="Rhea" id="RHEA-COMP:12671"/>
        <dbReference type="ChEBI" id="CHEBI:15378"/>
        <dbReference type="ChEBI" id="CHEBI:65249"/>
        <dbReference type="ChEBI" id="CHEBI:78442"/>
        <dbReference type="ChEBI" id="CHEBI:78494"/>
        <dbReference type="ChEBI" id="CHEBI:133043"/>
        <dbReference type="EC" id="2.3.2.6"/>
    </reaction>
</comment>
<dbReference type="EC" id="2.3.2.6" evidence="4"/>
<dbReference type="OrthoDB" id="9790282at2"/>
<comment type="subcellular location">
    <subcellularLocation>
        <location evidence="4">Cytoplasm</location>
    </subcellularLocation>
</comment>
<gene>
    <name evidence="4" type="primary">aat</name>
    <name evidence="5" type="ORF">DJ019_03485</name>
</gene>
<dbReference type="HAMAP" id="MF_00688">
    <property type="entry name" value="Leu_Phe_trans"/>
    <property type="match status" value="1"/>
</dbReference>
<dbReference type="AlphaFoldDB" id="A0A328BRA9"/>
<name>A0A328BRA9_9CAUL</name>
<comment type="catalytic activity">
    <reaction evidence="4">
        <text>L-phenylalanyl-tRNA(Phe) + an N-terminal L-alpha-aminoacyl-[protein] = an N-terminal L-phenylalanyl-L-alpha-aminoacyl-[protein] + tRNA(Phe)</text>
        <dbReference type="Rhea" id="RHEA:43632"/>
        <dbReference type="Rhea" id="RHEA-COMP:9668"/>
        <dbReference type="Rhea" id="RHEA-COMP:9699"/>
        <dbReference type="Rhea" id="RHEA-COMP:10636"/>
        <dbReference type="Rhea" id="RHEA-COMP:10637"/>
        <dbReference type="ChEBI" id="CHEBI:78442"/>
        <dbReference type="ChEBI" id="CHEBI:78531"/>
        <dbReference type="ChEBI" id="CHEBI:78597"/>
        <dbReference type="ChEBI" id="CHEBI:83561"/>
        <dbReference type="EC" id="2.3.2.6"/>
    </reaction>
</comment>
<evidence type="ECO:0000256" key="4">
    <source>
        <dbReference type="HAMAP-Rule" id="MF_00688"/>
    </source>
</evidence>
<accession>A0A328BRA9</accession>
<comment type="catalytic activity">
    <reaction evidence="4">
        <text>N-terminal L-arginyl-[protein] + L-leucyl-tRNA(Leu) = N-terminal L-leucyl-L-arginyl-[protein] + tRNA(Leu) + H(+)</text>
        <dbReference type="Rhea" id="RHEA:50416"/>
        <dbReference type="Rhea" id="RHEA-COMP:9613"/>
        <dbReference type="Rhea" id="RHEA-COMP:9622"/>
        <dbReference type="Rhea" id="RHEA-COMP:12672"/>
        <dbReference type="Rhea" id="RHEA-COMP:12673"/>
        <dbReference type="ChEBI" id="CHEBI:15378"/>
        <dbReference type="ChEBI" id="CHEBI:64719"/>
        <dbReference type="ChEBI" id="CHEBI:78442"/>
        <dbReference type="ChEBI" id="CHEBI:78494"/>
        <dbReference type="ChEBI" id="CHEBI:133044"/>
        <dbReference type="EC" id="2.3.2.6"/>
    </reaction>
</comment>
<keyword evidence="6" id="KW-1185">Reference proteome</keyword>
<comment type="function">
    <text evidence="4">Functions in the N-end rule pathway of protein degradation where it conjugates Leu, Phe and, less efficiently, Met from aminoacyl-tRNAs to the N-termini of proteins containing an N-terminal arginine or lysine.</text>
</comment>
<evidence type="ECO:0000256" key="1">
    <source>
        <dbReference type="ARBA" id="ARBA00022490"/>
    </source>
</evidence>
<dbReference type="SUPFAM" id="SSF55729">
    <property type="entry name" value="Acyl-CoA N-acyltransferases (Nat)"/>
    <property type="match status" value="1"/>
</dbReference>
<evidence type="ECO:0000256" key="3">
    <source>
        <dbReference type="ARBA" id="ARBA00023315"/>
    </source>
</evidence>
<dbReference type="GO" id="GO:0005737">
    <property type="term" value="C:cytoplasm"/>
    <property type="evidence" value="ECO:0007669"/>
    <property type="project" value="UniProtKB-SubCell"/>
</dbReference>
<dbReference type="Proteomes" id="UP000249524">
    <property type="component" value="Unassembled WGS sequence"/>
</dbReference>
<dbReference type="GO" id="GO:0030163">
    <property type="term" value="P:protein catabolic process"/>
    <property type="evidence" value="ECO:0007669"/>
    <property type="project" value="UniProtKB-UniRule"/>
</dbReference>
<dbReference type="Pfam" id="PF03588">
    <property type="entry name" value="Leu_Phe_trans"/>
    <property type="match status" value="1"/>
</dbReference>
<comment type="similarity">
    <text evidence="4">Belongs to the L/F-transferase family.</text>
</comment>
<organism evidence="5 6">
    <name type="scientific">Phenylobacterium kunshanense</name>
    <dbReference type="NCBI Taxonomy" id="1445034"/>
    <lineage>
        <taxon>Bacteria</taxon>
        <taxon>Pseudomonadati</taxon>
        <taxon>Pseudomonadota</taxon>
        <taxon>Alphaproteobacteria</taxon>
        <taxon>Caulobacterales</taxon>
        <taxon>Caulobacteraceae</taxon>
        <taxon>Phenylobacterium</taxon>
    </lineage>
</organism>
<dbReference type="InterPro" id="IPR004616">
    <property type="entry name" value="Leu/Phe-tRNA_Trfase"/>
</dbReference>
<dbReference type="InterPro" id="IPR016181">
    <property type="entry name" value="Acyl_CoA_acyltransferase"/>
</dbReference>
<dbReference type="NCBIfam" id="TIGR00667">
    <property type="entry name" value="aat"/>
    <property type="match status" value="1"/>
</dbReference>
<dbReference type="FunFam" id="3.40.630.70:FF:000001">
    <property type="entry name" value="Leucyl/phenylalanyl-tRNA--protein transferase"/>
    <property type="match status" value="1"/>
</dbReference>
<keyword evidence="1 4" id="KW-0963">Cytoplasm</keyword>
<dbReference type="GO" id="GO:0008914">
    <property type="term" value="F:leucyl-tRNA--protein transferase activity"/>
    <property type="evidence" value="ECO:0007669"/>
    <property type="project" value="UniProtKB-UniRule"/>
</dbReference>
<proteinExistence type="inferred from homology"/>
<keyword evidence="3 4" id="KW-0012">Acyltransferase</keyword>
<dbReference type="PANTHER" id="PTHR30098">
    <property type="entry name" value="LEUCYL/PHENYLALANYL-TRNA--PROTEIN TRANSFERASE"/>
    <property type="match status" value="1"/>
</dbReference>
<dbReference type="EMBL" id="QFYS01000001">
    <property type="protein sequence ID" value="RAK69081.1"/>
    <property type="molecule type" value="Genomic_DNA"/>
</dbReference>
<dbReference type="Gene3D" id="3.40.630.70">
    <property type="entry name" value="Leucyl/phenylalanyl-tRNA-protein transferase, C-terminal domain"/>
    <property type="match status" value="1"/>
</dbReference>
<reference evidence="5 6" key="1">
    <citation type="submission" date="2018-05" db="EMBL/GenBank/DDBJ databases">
        <authorList>
            <person name="Lanie J.A."/>
            <person name="Ng W.-L."/>
            <person name="Kazmierczak K.M."/>
            <person name="Andrzejewski T.M."/>
            <person name="Davidsen T.M."/>
            <person name="Wayne K.J."/>
            <person name="Tettelin H."/>
            <person name="Glass J.I."/>
            <person name="Rusch D."/>
            <person name="Podicherti R."/>
            <person name="Tsui H.-C.T."/>
            <person name="Winkler M.E."/>
        </authorList>
    </citation>
    <scope>NUCLEOTIDE SEQUENCE [LARGE SCALE GENOMIC DNA]</scope>
    <source>
        <strain evidence="5 6">BUT-10</strain>
    </source>
</reference>
<sequence>MHGFDARDLLDCYARGVFPMADAREDASVFLIDPERRGVIPLDRFHVSRRLARTVRGDPFEVRTDTAFHEVVLACAASGPGRTETWINRPIERLYVRLHELGHAHSVECWQGGELVGGLYGVSLRGAFFGESMFSRRRDASKVALVHLVARLVAGGYRLLDAQFMTEHLAQFGAEEIPRAEYHRRLAWALKAEGDFYGLGDSDPLALGAGAGDASVETAGAATLAGGRSSIFGAAGSAAGGALTAGAAGAAEATLGPGALALQLITQAS</sequence>
<evidence type="ECO:0000313" key="5">
    <source>
        <dbReference type="EMBL" id="RAK69081.1"/>
    </source>
</evidence>
<dbReference type="PANTHER" id="PTHR30098:SF2">
    <property type="entry name" value="LEUCYL_PHENYLALANYL-TRNA--PROTEIN TRANSFERASE"/>
    <property type="match status" value="1"/>
</dbReference>
<comment type="caution">
    <text evidence="5">The sequence shown here is derived from an EMBL/GenBank/DDBJ whole genome shotgun (WGS) entry which is preliminary data.</text>
</comment>
<evidence type="ECO:0000313" key="6">
    <source>
        <dbReference type="Proteomes" id="UP000249524"/>
    </source>
</evidence>
<dbReference type="InterPro" id="IPR042203">
    <property type="entry name" value="Leu/Phe-tRNA_Trfase_C"/>
</dbReference>
<protein>
    <recommendedName>
        <fullName evidence="4">Leucyl/phenylalanyl-tRNA--protein transferase</fullName>
        <ecNumber evidence="4">2.3.2.6</ecNumber>
    </recommendedName>
    <alternativeName>
        <fullName evidence="4">L/F-transferase</fullName>
    </alternativeName>
    <alternativeName>
        <fullName evidence="4">Leucyltransferase</fullName>
    </alternativeName>
    <alternativeName>
        <fullName evidence="4">Phenyalanyltransferase</fullName>
    </alternativeName>
</protein>
<keyword evidence="2 4" id="KW-0808">Transferase</keyword>